<evidence type="ECO:0000256" key="1">
    <source>
        <dbReference type="ARBA" id="ARBA00009981"/>
    </source>
</evidence>
<evidence type="ECO:0008006" key="4">
    <source>
        <dbReference type="Google" id="ProtNLM"/>
    </source>
</evidence>
<organism evidence="2 3">
    <name type="scientific">Roseovarius azorensis</name>
    <dbReference type="NCBI Taxonomy" id="1287727"/>
    <lineage>
        <taxon>Bacteria</taxon>
        <taxon>Pseudomonadati</taxon>
        <taxon>Pseudomonadota</taxon>
        <taxon>Alphaproteobacteria</taxon>
        <taxon>Rhodobacterales</taxon>
        <taxon>Roseobacteraceae</taxon>
        <taxon>Roseovarius</taxon>
    </lineage>
</organism>
<dbReference type="InterPro" id="IPR036165">
    <property type="entry name" value="YefM-like_sf"/>
</dbReference>
<accession>A0A1H7VWG5</accession>
<comment type="similarity">
    <text evidence="1">Belongs to the phD/YefM antitoxin family.</text>
</comment>
<protein>
    <recommendedName>
        <fullName evidence="4">Antitoxin</fullName>
    </recommendedName>
</protein>
<keyword evidence="3" id="KW-1185">Reference proteome</keyword>
<gene>
    <name evidence="2" type="ORF">SAMN05443999_11374</name>
</gene>
<dbReference type="Proteomes" id="UP000199582">
    <property type="component" value="Unassembled WGS sequence"/>
</dbReference>
<name>A0A1H7VWG5_9RHOB</name>
<dbReference type="SUPFAM" id="SSF143120">
    <property type="entry name" value="YefM-like"/>
    <property type="match status" value="1"/>
</dbReference>
<evidence type="ECO:0000313" key="3">
    <source>
        <dbReference type="Proteomes" id="UP000199582"/>
    </source>
</evidence>
<evidence type="ECO:0000313" key="2">
    <source>
        <dbReference type="EMBL" id="SEM13155.1"/>
    </source>
</evidence>
<dbReference type="RefSeq" id="WP_093038916.1">
    <property type="nucleotide sequence ID" value="NZ_FOAG01000013.1"/>
</dbReference>
<proteinExistence type="inferred from homology"/>
<dbReference type="AlphaFoldDB" id="A0A1H7VWG5"/>
<reference evidence="2 3" key="1">
    <citation type="submission" date="2016-10" db="EMBL/GenBank/DDBJ databases">
        <authorList>
            <person name="de Groot N.N."/>
        </authorList>
    </citation>
    <scope>NUCLEOTIDE SEQUENCE [LARGE SCALE GENOMIC DNA]</scope>
    <source>
        <strain evidence="2 3">DSM 100674</strain>
    </source>
</reference>
<dbReference type="EMBL" id="FOAG01000013">
    <property type="protein sequence ID" value="SEM13155.1"/>
    <property type="molecule type" value="Genomic_DNA"/>
</dbReference>
<dbReference type="OrthoDB" id="7747634at2"/>
<sequence>MKEIDLTPIPEINCEKFRARLRDCLEDVWMTGRHILIVRHGKPLAGVVTVSETRALWNVKHNRATYSEWKAMRSLDEERELRMALMREVEAKRRAEFERWRARRRR</sequence>